<dbReference type="EMBL" id="GBRH01177422">
    <property type="protein sequence ID" value="JAE20474.1"/>
    <property type="molecule type" value="Transcribed_RNA"/>
</dbReference>
<proteinExistence type="predicted"/>
<dbReference type="AlphaFoldDB" id="A0A0A9VDY8"/>
<protein>
    <submittedName>
        <fullName evidence="1">Uncharacterized protein</fullName>
    </submittedName>
</protein>
<reference evidence="1" key="2">
    <citation type="journal article" date="2015" name="Data Brief">
        <title>Shoot transcriptome of the giant reed, Arundo donax.</title>
        <authorList>
            <person name="Barrero R.A."/>
            <person name="Guerrero F.D."/>
            <person name="Moolhuijzen P."/>
            <person name="Goolsby J.A."/>
            <person name="Tidwell J."/>
            <person name="Bellgard S.E."/>
            <person name="Bellgard M.I."/>
        </authorList>
    </citation>
    <scope>NUCLEOTIDE SEQUENCE</scope>
    <source>
        <tissue evidence="1">Shoot tissue taken approximately 20 cm above the soil surface</tissue>
    </source>
</reference>
<organism evidence="1">
    <name type="scientific">Arundo donax</name>
    <name type="common">Giant reed</name>
    <name type="synonym">Donax arundinaceus</name>
    <dbReference type="NCBI Taxonomy" id="35708"/>
    <lineage>
        <taxon>Eukaryota</taxon>
        <taxon>Viridiplantae</taxon>
        <taxon>Streptophyta</taxon>
        <taxon>Embryophyta</taxon>
        <taxon>Tracheophyta</taxon>
        <taxon>Spermatophyta</taxon>
        <taxon>Magnoliopsida</taxon>
        <taxon>Liliopsida</taxon>
        <taxon>Poales</taxon>
        <taxon>Poaceae</taxon>
        <taxon>PACMAD clade</taxon>
        <taxon>Arundinoideae</taxon>
        <taxon>Arundineae</taxon>
        <taxon>Arundo</taxon>
    </lineage>
</organism>
<evidence type="ECO:0000313" key="1">
    <source>
        <dbReference type="EMBL" id="JAE20474.1"/>
    </source>
</evidence>
<reference evidence="1" key="1">
    <citation type="submission" date="2014-09" db="EMBL/GenBank/DDBJ databases">
        <authorList>
            <person name="Magalhaes I.L.F."/>
            <person name="Oliveira U."/>
            <person name="Santos F.R."/>
            <person name="Vidigal T.H.D.A."/>
            <person name="Brescovit A.D."/>
            <person name="Santos A.J."/>
        </authorList>
    </citation>
    <scope>NUCLEOTIDE SEQUENCE</scope>
    <source>
        <tissue evidence="1">Shoot tissue taken approximately 20 cm above the soil surface</tissue>
    </source>
</reference>
<accession>A0A0A9VDY8</accession>
<sequence>MLFAPSHVPVPAAPFSTLVVPCLSSRVPIRRRSHYSNDALHVFSCPQSGNVLLHFDDARPLHCPRSGCALLESDNALPILYILGPTTPCSQL</sequence>
<name>A0A0A9VDY8_ARUDO</name>